<dbReference type="EMBL" id="BAAAPK010000001">
    <property type="protein sequence ID" value="GAA1679501.1"/>
    <property type="molecule type" value="Genomic_DNA"/>
</dbReference>
<accession>A0ABN2GZK4</accession>
<sequence>MALGLYDLVVTDFVSAAADIRGDYRYSLTRVWDASQPTITFVLLNPSTADAVDLDPTLRRCVNFAKRDGFGSMMILNLYAYRTPSPAVMLAASDPVGPENDRVLANATGTVVAGWGTNANPTRVAHALELLPPLKALKITKNGHPQHPLYVKGDSPLVDWPSPSAP</sequence>
<organism evidence="1 2">
    <name type="scientific">Microbacterium lacus</name>
    <dbReference type="NCBI Taxonomy" id="415217"/>
    <lineage>
        <taxon>Bacteria</taxon>
        <taxon>Bacillati</taxon>
        <taxon>Actinomycetota</taxon>
        <taxon>Actinomycetes</taxon>
        <taxon>Micrococcales</taxon>
        <taxon>Microbacteriaceae</taxon>
        <taxon>Microbacterium</taxon>
    </lineage>
</organism>
<proteinExistence type="predicted"/>
<name>A0ABN2GZK4_9MICO</name>
<dbReference type="InterPro" id="IPR012441">
    <property type="entry name" value="DUF1643"/>
</dbReference>
<gene>
    <name evidence="1" type="ORF">GCM10009807_24200</name>
</gene>
<comment type="caution">
    <text evidence="1">The sequence shown here is derived from an EMBL/GenBank/DDBJ whole genome shotgun (WGS) entry which is preliminary data.</text>
</comment>
<dbReference type="Proteomes" id="UP001500596">
    <property type="component" value="Unassembled WGS sequence"/>
</dbReference>
<evidence type="ECO:0000313" key="2">
    <source>
        <dbReference type="Proteomes" id="UP001500596"/>
    </source>
</evidence>
<keyword evidence="2" id="KW-1185">Reference proteome</keyword>
<dbReference type="Pfam" id="PF07799">
    <property type="entry name" value="DUF1643"/>
    <property type="match status" value="1"/>
</dbReference>
<evidence type="ECO:0000313" key="1">
    <source>
        <dbReference type="EMBL" id="GAA1679501.1"/>
    </source>
</evidence>
<reference evidence="1 2" key="1">
    <citation type="journal article" date="2019" name="Int. J. Syst. Evol. Microbiol.">
        <title>The Global Catalogue of Microorganisms (GCM) 10K type strain sequencing project: providing services to taxonomists for standard genome sequencing and annotation.</title>
        <authorList>
            <consortium name="The Broad Institute Genomics Platform"/>
            <consortium name="The Broad Institute Genome Sequencing Center for Infectious Disease"/>
            <person name="Wu L."/>
            <person name="Ma J."/>
        </authorList>
    </citation>
    <scope>NUCLEOTIDE SEQUENCE [LARGE SCALE GENOMIC DNA]</scope>
    <source>
        <strain evidence="1 2">JCM 15575</strain>
    </source>
</reference>
<protein>
    <submittedName>
        <fullName evidence="1">DUF1643 domain-containing protein</fullName>
    </submittedName>
</protein>